<dbReference type="InterPro" id="IPR036415">
    <property type="entry name" value="Lamin_tail_dom_sf"/>
</dbReference>
<feature type="region of interest" description="Disordered" evidence="1">
    <location>
        <begin position="491"/>
        <end position="536"/>
    </location>
</feature>
<keyword evidence="2" id="KW-1133">Transmembrane helix</keyword>
<dbReference type="PANTHER" id="PTHR37397:SF1">
    <property type="entry name" value="LTD DOMAIN-CONTAINING PROTEIN"/>
    <property type="match status" value="1"/>
</dbReference>
<feature type="region of interest" description="Disordered" evidence="1">
    <location>
        <begin position="131"/>
        <end position="169"/>
    </location>
</feature>
<evidence type="ECO:0000256" key="2">
    <source>
        <dbReference type="SAM" id="Phobius"/>
    </source>
</evidence>
<feature type="region of interest" description="Disordered" evidence="1">
    <location>
        <begin position="773"/>
        <end position="814"/>
    </location>
</feature>
<evidence type="ECO:0000313" key="4">
    <source>
        <dbReference type="EMBL" id="OGZ65306.1"/>
    </source>
</evidence>
<dbReference type="AlphaFoldDB" id="A0A1G2HRY8"/>
<dbReference type="STRING" id="1802200.A2812_03565"/>
<dbReference type="Gene3D" id="2.60.40.1260">
    <property type="entry name" value="Lamin Tail domain"/>
    <property type="match status" value="2"/>
</dbReference>
<dbReference type="InterPro" id="IPR001322">
    <property type="entry name" value="Lamin_tail_dom"/>
</dbReference>
<evidence type="ECO:0000259" key="3">
    <source>
        <dbReference type="PROSITE" id="PS51841"/>
    </source>
</evidence>
<dbReference type="PANTHER" id="PTHR37397">
    <property type="entry name" value="SI:CH211-183D21.1"/>
    <property type="match status" value="1"/>
</dbReference>
<reference evidence="4 5" key="1">
    <citation type="journal article" date="2016" name="Nat. Commun.">
        <title>Thousands of microbial genomes shed light on interconnected biogeochemical processes in an aquifer system.</title>
        <authorList>
            <person name="Anantharaman K."/>
            <person name="Brown C.T."/>
            <person name="Hug L.A."/>
            <person name="Sharon I."/>
            <person name="Castelle C.J."/>
            <person name="Probst A.J."/>
            <person name="Thomas B.C."/>
            <person name="Singh A."/>
            <person name="Wilkins M.J."/>
            <person name="Karaoz U."/>
            <person name="Brodie E.L."/>
            <person name="Williams K.H."/>
            <person name="Hubbard S.S."/>
            <person name="Banfield J.F."/>
        </authorList>
    </citation>
    <scope>NUCLEOTIDE SEQUENCE [LARGE SCALE GENOMIC DNA]</scope>
</reference>
<gene>
    <name evidence="4" type="ORF">A2812_03565</name>
</gene>
<feature type="domain" description="LTD" evidence="3">
    <location>
        <begin position="637"/>
        <end position="768"/>
    </location>
</feature>
<dbReference type="Proteomes" id="UP000177190">
    <property type="component" value="Unassembled WGS sequence"/>
</dbReference>
<dbReference type="SUPFAM" id="SSF74853">
    <property type="entry name" value="Lamin A/C globular tail domain"/>
    <property type="match status" value="3"/>
</dbReference>
<feature type="transmembrane region" description="Helical" evidence="2">
    <location>
        <begin position="12"/>
        <end position="33"/>
    </location>
</feature>
<keyword evidence="2" id="KW-0812">Transmembrane</keyword>
<proteinExistence type="predicted"/>
<keyword evidence="2" id="KW-0472">Membrane</keyword>
<feature type="compositionally biased region" description="Acidic residues" evidence="1">
    <location>
        <begin position="497"/>
        <end position="507"/>
    </location>
</feature>
<evidence type="ECO:0000256" key="1">
    <source>
        <dbReference type="SAM" id="MobiDB-lite"/>
    </source>
</evidence>
<dbReference type="PROSITE" id="PS51841">
    <property type="entry name" value="LTD"/>
    <property type="match status" value="1"/>
</dbReference>
<name>A0A1G2HRY8_9BACT</name>
<accession>A0A1G2HRY8</accession>
<feature type="compositionally biased region" description="Basic and acidic residues" evidence="1">
    <location>
        <begin position="784"/>
        <end position="799"/>
    </location>
</feature>
<evidence type="ECO:0000313" key="5">
    <source>
        <dbReference type="Proteomes" id="UP000177190"/>
    </source>
</evidence>
<comment type="caution">
    <text evidence="4">The sequence shown here is derived from an EMBL/GenBank/DDBJ whole genome shotgun (WGS) entry which is preliminary data.</text>
</comment>
<feature type="compositionally biased region" description="Acidic residues" evidence="1">
    <location>
        <begin position="135"/>
        <end position="169"/>
    </location>
</feature>
<protein>
    <recommendedName>
        <fullName evidence="3">LTD domain-containing protein</fullName>
    </recommendedName>
</protein>
<dbReference type="Pfam" id="PF00932">
    <property type="entry name" value="LTD"/>
    <property type="match status" value="2"/>
</dbReference>
<dbReference type="EMBL" id="MHOM01000008">
    <property type="protein sequence ID" value="OGZ65306.1"/>
    <property type="molecule type" value="Genomic_DNA"/>
</dbReference>
<organism evidence="4 5">
    <name type="scientific">Candidatus Staskawiczbacteria bacterium RIFCSPHIGHO2_01_FULL_36_16</name>
    <dbReference type="NCBI Taxonomy" id="1802200"/>
    <lineage>
        <taxon>Bacteria</taxon>
        <taxon>Candidatus Staskawicziibacteriota</taxon>
    </lineage>
</organism>
<sequence length="814" mass="91094">MPNLFAKSQVFSFLASFFITFFLGLCVWSAFLYPDNIFGNIARQVHSIFFRASASGSLELKDFSPAKSEKQNEQNMEQNENEDNFIIGDENLGEYAGTGGIDPSLMLEQDLLDDIAERIDIIQQQIQEITKENQDIEDEQKIEEEPEEDLEENKEEPEEDAQTEEDNLEAEIRPSYSKILISEVQIGTEGDRKQEFIELYNPNDIEISLTDWYLRKKTKTGSDYSSFASGALFSGKNIFSKSYFLICREGYYSNGLCDIFTGQALSDDNSLALKNPNGEISDKLGFGEASDYELSPAQNPENGKTIGRKAISYRVEQDTDDNSADFEIQAPTPRAENITYVQLIAPVASASSGGGSPAPVIYPKILISESQIAPIGQRFFELYNPNDFDVDLTGWYIQRKTKTGDSWASFVSSTKFEGKTVSAKSYFLIASLDLNPDIDLDLTISDDNSFVLKDPSRDISDKLGFGLAQDFELNPVESPEENKSIGRKFLESRTEQDTDDNLSDFEIQEPTPRAENIKWQEPIAEEPPPVEETDITPPSVNFTLESAQNSLNFSINFTMEDILGVVTPSGIDSYIFRWQEEGGSWQEDSPVKVNEGPSFVNLIREFTEGQDEKTYYFQIKAKDTAGNESLWLPETPVSTKISISKKVLINEIQIDSIDGDGGTDDDWVELYNPNDFDVDLSQWSIQRSPESGTIYKKNFGVGQKISAKEYFLIVRNDAKQELLDIADMACSALQLSDNNTVYLVKNQEEIADSNDLDIVDKVGFGITAFSSETSPALTPPDGKSIVRKELGQDTDDNSHDFIISDTPTPKADNF</sequence>